<sequence>MRNVRKNSKIYSLSERSVMASRIGFFFLQTTLTLPDTKLRPLRAYWLGVQRGCIKLRFYWITKTPITFNSVQLKQIKPGASSAEFKHLRAELRPKFSIFSTAEILETHF</sequence>
<evidence type="ECO:0000313" key="2">
    <source>
        <dbReference type="Proteomes" id="UP001476798"/>
    </source>
</evidence>
<reference evidence="1 2" key="1">
    <citation type="submission" date="2021-06" db="EMBL/GenBank/DDBJ databases">
        <authorList>
            <person name="Palmer J.M."/>
        </authorList>
    </citation>
    <scope>NUCLEOTIDE SEQUENCE [LARGE SCALE GENOMIC DNA]</scope>
    <source>
        <strain evidence="1 2">GA_2019</strain>
        <tissue evidence="1">Muscle</tissue>
    </source>
</reference>
<accession>A0ABV0P4F4</accession>
<name>A0ABV0P4F4_9TELE</name>
<evidence type="ECO:0000313" key="1">
    <source>
        <dbReference type="EMBL" id="MEQ2178591.1"/>
    </source>
</evidence>
<gene>
    <name evidence="1" type="ORF">GOODEAATRI_015656</name>
</gene>
<proteinExistence type="predicted"/>
<protein>
    <submittedName>
        <fullName evidence="1">Uncharacterized protein</fullName>
    </submittedName>
</protein>
<dbReference type="EMBL" id="JAHRIO010061138">
    <property type="protein sequence ID" value="MEQ2178591.1"/>
    <property type="molecule type" value="Genomic_DNA"/>
</dbReference>
<dbReference type="Proteomes" id="UP001476798">
    <property type="component" value="Unassembled WGS sequence"/>
</dbReference>
<organism evidence="1 2">
    <name type="scientific">Goodea atripinnis</name>
    <dbReference type="NCBI Taxonomy" id="208336"/>
    <lineage>
        <taxon>Eukaryota</taxon>
        <taxon>Metazoa</taxon>
        <taxon>Chordata</taxon>
        <taxon>Craniata</taxon>
        <taxon>Vertebrata</taxon>
        <taxon>Euteleostomi</taxon>
        <taxon>Actinopterygii</taxon>
        <taxon>Neopterygii</taxon>
        <taxon>Teleostei</taxon>
        <taxon>Neoteleostei</taxon>
        <taxon>Acanthomorphata</taxon>
        <taxon>Ovalentaria</taxon>
        <taxon>Atherinomorphae</taxon>
        <taxon>Cyprinodontiformes</taxon>
        <taxon>Goodeidae</taxon>
        <taxon>Goodea</taxon>
    </lineage>
</organism>
<keyword evidence="2" id="KW-1185">Reference proteome</keyword>
<comment type="caution">
    <text evidence="1">The sequence shown here is derived from an EMBL/GenBank/DDBJ whole genome shotgun (WGS) entry which is preliminary data.</text>
</comment>